<dbReference type="Proteomes" id="UP000549066">
    <property type="component" value="Unassembled WGS sequence"/>
</dbReference>
<evidence type="ECO:0008006" key="4">
    <source>
        <dbReference type="Google" id="ProtNLM"/>
    </source>
</evidence>
<evidence type="ECO:0000256" key="1">
    <source>
        <dbReference type="SAM" id="SignalP"/>
    </source>
</evidence>
<feature type="chain" id="PRO_5032936068" description="Secreted protein" evidence="1">
    <location>
        <begin position="26"/>
        <end position="131"/>
    </location>
</feature>
<protein>
    <recommendedName>
        <fullName evidence="4">Secreted protein</fullName>
    </recommendedName>
</protein>
<evidence type="ECO:0000313" key="3">
    <source>
        <dbReference type="Proteomes" id="UP000549066"/>
    </source>
</evidence>
<organism evidence="2 3">
    <name type="scientific">Agromyces hippuratus</name>
    <dbReference type="NCBI Taxonomy" id="286438"/>
    <lineage>
        <taxon>Bacteria</taxon>
        <taxon>Bacillati</taxon>
        <taxon>Actinomycetota</taxon>
        <taxon>Actinomycetes</taxon>
        <taxon>Micrococcales</taxon>
        <taxon>Microbacteriaceae</taxon>
        <taxon>Agromyces</taxon>
    </lineage>
</organism>
<dbReference type="RefSeq" id="WP_179551919.1">
    <property type="nucleotide sequence ID" value="NZ_JACCFI010000001.1"/>
</dbReference>
<gene>
    <name evidence="2" type="ORF">BJY17_002805</name>
</gene>
<dbReference type="AlphaFoldDB" id="A0A852WWW4"/>
<keyword evidence="1" id="KW-0732">Signal</keyword>
<accession>A0A852WWW4</accession>
<sequence length="131" mass="14178">MNTKRRLAMLAAPAALALAAGVFMAGHAVGSNTYDAGSTSYSAGYDKARYDFCNLKLGADQASLLDSRRVPGLDDTLVVADASCEDWQIEAWNSAQEREGDEQRACRFHEHEAHFAARLDVVPCTALVDLN</sequence>
<comment type="caution">
    <text evidence="2">The sequence shown here is derived from an EMBL/GenBank/DDBJ whole genome shotgun (WGS) entry which is preliminary data.</text>
</comment>
<proteinExistence type="predicted"/>
<dbReference type="EMBL" id="JACCFI010000001">
    <property type="protein sequence ID" value="NYG22058.1"/>
    <property type="molecule type" value="Genomic_DNA"/>
</dbReference>
<feature type="signal peptide" evidence="1">
    <location>
        <begin position="1"/>
        <end position="25"/>
    </location>
</feature>
<reference evidence="2 3" key="1">
    <citation type="submission" date="2020-07" db="EMBL/GenBank/DDBJ databases">
        <title>Sequencing the genomes of 1000 actinobacteria strains.</title>
        <authorList>
            <person name="Klenk H.-P."/>
        </authorList>
    </citation>
    <scope>NUCLEOTIDE SEQUENCE [LARGE SCALE GENOMIC DNA]</scope>
    <source>
        <strain evidence="2 3">DSM 8598</strain>
    </source>
</reference>
<evidence type="ECO:0000313" key="2">
    <source>
        <dbReference type="EMBL" id="NYG22058.1"/>
    </source>
</evidence>
<keyword evidence="3" id="KW-1185">Reference proteome</keyword>
<name>A0A852WWW4_9MICO</name>